<evidence type="ECO:0000313" key="1">
    <source>
        <dbReference type="EMBL" id="GGB13958.1"/>
    </source>
</evidence>
<reference evidence="1" key="2">
    <citation type="submission" date="2020-09" db="EMBL/GenBank/DDBJ databases">
        <authorList>
            <person name="Sun Q."/>
            <person name="Zhou Y."/>
        </authorList>
    </citation>
    <scope>NUCLEOTIDE SEQUENCE</scope>
    <source>
        <strain evidence="1">CGMCC 1.15082</strain>
    </source>
</reference>
<dbReference type="PANTHER" id="PTHR36455:SF1">
    <property type="entry name" value="BLR8292 PROTEIN"/>
    <property type="match status" value="1"/>
</dbReference>
<dbReference type="AlphaFoldDB" id="A0A916SU62"/>
<dbReference type="EMBL" id="BMHH01000063">
    <property type="protein sequence ID" value="GGB13958.1"/>
    <property type="molecule type" value="Genomic_DNA"/>
</dbReference>
<organism evidence="1 2">
    <name type="scientific">Brucella endophytica</name>
    <dbReference type="NCBI Taxonomy" id="1963359"/>
    <lineage>
        <taxon>Bacteria</taxon>
        <taxon>Pseudomonadati</taxon>
        <taxon>Pseudomonadota</taxon>
        <taxon>Alphaproteobacteria</taxon>
        <taxon>Hyphomicrobiales</taxon>
        <taxon>Brucellaceae</taxon>
        <taxon>Brucella/Ochrobactrum group</taxon>
        <taxon>Brucella</taxon>
    </lineage>
</organism>
<dbReference type="PANTHER" id="PTHR36455">
    <property type="match status" value="1"/>
</dbReference>
<dbReference type="Pfam" id="PF05717">
    <property type="entry name" value="TnpB_IS66"/>
    <property type="match status" value="1"/>
</dbReference>
<dbReference type="Proteomes" id="UP000646478">
    <property type="component" value="Unassembled WGS sequence"/>
</dbReference>
<accession>A0A916SU62</accession>
<protein>
    <submittedName>
        <fullName evidence="1">Transposase</fullName>
    </submittedName>
</protein>
<comment type="caution">
    <text evidence="1">The sequence shown here is derived from an EMBL/GenBank/DDBJ whole genome shotgun (WGS) entry which is preliminary data.</text>
</comment>
<dbReference type="NCBIfam" id="NF033819">
    <property type="entry name" value="IS66_TnpB"/>
    <property type="match status" value="1"/>
</dbReference>
<gene>
    <name evidence="1" type="ORF">GCM10011491_46970</name>
</gene>
<dbReference type="InterPro" id="IPR008878">
    <property type="entry name" value="Transposase_IS66_Orf2"/>
</dbReference>
<reference evidence="1" key="1">
    <citation type="journal article" date="2014" name="Int. J. Syst. Evol. Microbiol.">
        <title>Complete genome sequence of Corynebacterium casei LMG S-19264T (=DSM 44701T), isolated from a smear-ripened cheese.</title>
        <authorList>
            <consortium name="US DOE Joint Genome Institute (JGI-PGF)"/>
            <person name="Walter F."/>
            <person name="Albersmeier A."/>
            <person name="Kalinowski J."/>
            <person name="Ruckert C."/>
        </authorList>
    </citation>
    <scope>NUCLEOTIDE SEQUENCE</scope>
    <source>
        <strain evidence="1">CGMCC 1.15082</strain>
    </source>
</reference>
<name>A0A916SU62_9HYPH</name>
<dbReference type="RefSeq" id="WP_188826591.1">
    <property type="nucleotide sequence ID" value="NZ_BMHH01000063.1"/>
</dbReference>
<keyword evidence="2" id="KW-1185">Reference proteome</keyword>
<proteinExistence type="predicted"/>
<sequence length="118" mass="13230">MIISGGAALKVYVATRPVDFRKGHDGLAAMVQEMLGLDPFCGAAFVFRSKRADRLKVLVWDRTGMVLVHKRLEGSKFVWPQVQDGVMRLSPAMFAALFEGLDWRLVRSERARRPQLAG</sequence>
<evidence type="ECO:0000313" key="2">
    <source>
        <dbReference type="Proteomes" id="UP000646478"/>
    </source>
</evidence>